<feature type="region of interest" description="Disordered" evidence="1">
    <location>
        <begin position="1"/>
        <end position="37"/>
    </location>
</feature>
<evidence type="ECO:0000313" key="3">
    <source>
        <dbReference type="EMBL" id="OVA06397.1"/>
    </source>
</evidence>
<keyword evidence="4" id="KW-1185">Reference proteome</keyword>
<reference evidence="3 4" key="1">
    <citation type="journal article" date="2017" name="Mol. Plant">
        <title>The Genome of Medicinal Plant Macleaya cordata Provides New Insights into Benzylisoquinoline Alkaloids Metabolism.</title>
        <authorList>
            <person name="Liu X."/>
            <person name="Liu Y."/>
            <person name="Huang P."/>
            <person name="Ma Y."/>
            <person name="Qing Z."/>
            <person name="Tang Q."/>
            <person name="Cao H."/>
            <person name="Cheng P."/>
            <person name="Zheng Y."/>
            <person name="Yuan Z."/>
            <person name="Zhou Y."/>
            <person name="Liu J."/>
            <person name="Tang Z."/>
            <person name="Zhuo Y."/>
            <person name="Zhang Y."/>
            <person name="Yu L."/>
            <person name="Huang J."/>
            <person name="Yang P."/>
            <person name="Peng Q."/>
            <person name="Zhang J."/>
            <person name="Jiang W."/>
            <person name="Zhang Z."/>
            <person name="Lin K."/>
            <person name="Ro D.K."/>
            <person name="Chen X."/>
            <person name="Xiong X."/>
            <person name="Shang Y."/>
            <person name="Huang S."/>
            <person name="Zeng J."/>
        </authorList>
    </citation>
    <scope>NUCLEOTIDE SEQUENCE [LARGE SCALE GENOMIC DNA]</scope>
    <source>
        <strain evidence="4">cv. BLH2017</strain>
        <tissue evidence="3">Root</tissue>
    </source>
</reference>
<proteinExistence type="predicted"/>
<evidence type="ECO:0000256" key="1">
    <source>
        <dbReference type="SAM" id="MobiDB-lite"/>
    </source>
</evidence>
<dbReference type="EMBL" id="MVGT01002848">
    <property type="protein sequence ID" value="OVA06397.1"/>
    <property type="molecule type" value="Genomic_DNA"/>
</dbReference>
<dbReference type="Proteomes" id="UP000195402">
    <property type="component" value="Unassembled WGS sequence"/>
</dbReference>
<evidence type="ECO:0000313" key="4">
    <source>
        <dbReference type="Proteomes" id="UP000195402"/>
    </source>
</evidence>
<protein>
    <recommendedName>
        <fullName evidence="2">DUF4283 domain-containing protein</fullName>
    </recommendedName>
</protein>
<dbReference type="PANTHER" id="PTHR31286:SF165">
    <property type="entry name" value="DUF4283 DOMAIN-CONTAINING PROTEIN"/>
    <property type="match status" value="1"/>
</dbReference>
<dbReference type="PANTHER" id="PTHR31286">
    <property type="entry name" value="GLYCINE-RICH CELL WALL STRUCTURAL PROTEIN 1.8-LIKE"/>
    <property type="match status" value="1"/>
</dbReference>
<feature type="compositionally biased region" description="Polar residues" evidence="1">
    <location>
        <begin position="22"/>
        <end position="37"/>
    </location>
</feature>
<comment type="caution">
    <text evidence="3">The sequence shown here is derived from an EMBL/GenBank/DDBJ whole genome shotgun (WGS) entry which is preliminary data.</text>
</comment>
<dbReference type="InterPro" id="IPR025558">
    <property type="entry name" value="DUF4283"/>
</dbReference>
<dbReference type="OMA" id="CVEINME"/>
<dbReference type="InParanoid" id="A0A200Q7Q0"/>
<accession>A0A200Q7Q0</accession>
<dbReference type="Pfam" id="PF14111">
    <property type="entry name" value="DUF4283"/>
    <property type="match status" value="1"/>
</dbReference>
<organism evidence="3 4">
    <name type="scientific">Macleaya cordata</name>
    <name type="common">Five-seeded plume-poppy</name>
    <name type="synonym">Bocconia cordata</name>
    <dbReference type="NCBI Taxonomy" id="56857"/>
    <lineage>
        <taxon>Eukaryota</taxon>
        <taxon>Viridiplantae</taxon>
        <taxon>Streptophyta</taxon>
        <taxon>Embryophyta</taxon>
        <taxon>Tracheophyta</taxon>
        <taxon>Spermatophyta</taxon>
        <taxon>Magnoliopsida</taxon>
        <taxon>Ranunculales</taxon>
        <taxon>Papaveraceae</taxon>
        <taxon>Papaveroideae</taxon>
        <taxon>Macleaya</taxon>
    </lineage>
</organism>
<dbReference type="InterPro" id="IPR040256">
    <property type="entry name" value="At4g02000-like"/>
</dbReference>
<sequence>MVVNSEQSGRFNLDFPALPTPQGKSPSETIPVNSHKLPSSSEYNFGLPSSSHTVQRSSDVHVLGLNTNMNPNPLNWTQLFSKSRLSSLSSNLKYSPPSLVNGKLVATIQSKDVQEQIVVCASYVVGSFVGRSLTYNLVKSTLTKSWNLHGDFEMTIHGEGAFIFLFNLVEDRVKVLEHGHVYVANHLFIIRPWQPFVEQELAELRSVPIWITLKNILVHLWNNEGIGTIVSFLGKPLLMDGPTANKSRMSFVRVCVEINMESPLPDFVPVLLMVSNIFKFLLNMLGNPKDANTARSLATPLIGVRNLNQ</sequence>
<feature type="compositionally biased region" description="Polar residues" evidence="1">
    <location>
        <begin position="1"/>
        <end position="10"/>
    </location>
</feature>
<feature type="domain" description="DUF4283" evidence="2">
    <location>
        <begin position="120"/>
        <end position="198"/>
    </location>
</feature>
<evidence type="ECO:0000259" key="2">
    <source>
        <dbReference type="Pfam" id="PF14111"/>
    </source>
</evidence>
<dbReference type="OrthoDB" id="1751344at2759"/>
<name>A0A200Q7Q0_MACCD</name>
<dbReference type="STRING" id="56857.A0A200Q7Q0"/>
<dbReference type="AlphaFoldDB" id="A0A200Q7Q0"/>
<gene>
    <name evidence="3" type="ORF">BVC80_8981g39</name>
</gene>